<dbReference type="InterPro" id="IPR011333">
    <property type="entry name" value="SKP1/BTB/POZ_sf"/>
</dbReference>
<evidence type="ECO:0008006" key="3">
    <source>
        <dbReference type="Google" id="ProtNLM"/>
    </source>
</evidence>
<name>A0A1Y2EVS7_9BASI</name>
<dbReference type="Gene3D" id="3.30.710.10">
    <property type="entry name" value="Potassium Channel Kv1.1, Chain A"/>
    <property type="match status" value="1"/>
</dbReference>
<dbReference type="InParanoid" id="A0A1Y2EVS7"/>
<dbReference type="Proteomes" id="UP000193467">
    <property type="component" value="Unassembled WGS sequence"/>
</dbReference>
<evidence type="ECO:0000313" key="2">
    <source>
        <dbReference type="Proteomes" id="UP000193467"/>
    </source>
</evidence>
<protein>
    <recommendedName>
        <fullName evidence="3">BTB domain-containing protein</fullName>
    </recommendedName>
</protein>
<proteinExistence type="predicted"/>
<keyword evidence="2" id="KW-1185">Reference proteome</keyword>
<sequence length="134" mass="15039">MSSTAEDEPKGRTVEVGGVTFKLSARQIAKDAPSIFSQSPSSHPLVLDRSPELFKLIRDHLSGYRIFPLNPYYFATALETTYSNLLDDALAYGLRSLAKTIIYQMREIQARPNEVQKQLAVELGLFTLRESAFL</sequence>
<accession>A0A1Y2EVS7</accession>
<dbReference type="EMBL" id="MCGR01000038">
    <property type="protein sequence ID" value="ORY75364.1"/>
    <property type="molecule type" value="Genomic_DNA"/>
</dbReference>
<dbReference type="OrthoDB" id="2370221at2759"/>
<gene>
    <name evidence="1" type="ORF">BCR35DRAFT_306349</name>
</gene>
<dbReference type="PANTHER" id="PTHR31758">
    <property type="entry name" value="BTB/POZ DOMAIN-CONTAINING PROTEIN YLR108C"/>
    <property type="match status" value="1"/>
</dbReference>
<organism evidence="1 2">
    <name type="scientific">Leucosporidium creatinivorum</name>
    <dbReference type="NCBI Taxonomy" id="106004"/>
    <lineage>
        <taxon>Eukaryota</taxon>
        <taxon>Fungi</taxon>
        <taxon>Dikarya</taxon>
        <taxon>Basidiomycota</taxon>
        <taxon>Pucciniomycotina</taxon>
        <taxon>Microbotryomycetes</taxon>
        <taxon>Leucosporidiales</taxon>
        <taxon>Leucosporidium</taxon>
    </lineage>
</organism>
<dbReference type="SUPFAM" id="SSF54695">
    <property type="entry name" value="POZ domain"/>
    <property type="match status" value="1"/>
</dbReference>
<dbReference type="AlphaFoldDB" id="A0A1Y2EVS7"/>
<dbReference type="PANTHER" id="PTHR31758:SF2">
    <property type="entry name" value="BTB_POZ DOMAIN-CONTAINING PROTEIN YLR108C"/>
    <property type="match status" value="1"/>
</dbReference>
<evidence type="ECO:0000313" key="1">
    <source>
        <dbReference type="EMBL" id="ORY75364.1"/>
    </source>
</evidence>
<reference evidence="1 2" key="1">
    <citation type="submission" date="2016-07" db="EMBL/GenBank/DDBJ databases">
        <title>Pervasive Adenine N6-methylation of Active Genes in Fungi.</title>
        <authorList>
            <consortium name="DOE Joint Genome Institute"/>
            <person name="Mondo S.J."/>
            <person name="Dannebaum R.O."/>
            <person name="Kuo R.C."/>
            <person name="Labutti K."/>
            <person name="Haridas S."/>
            <person name="Kuo A."/>
            <person name="Salamov A."/>
            <person name="Ahrendt S.R."/>
            <person name="Lipzen A."/>
            <person name="Sullivan W."/>
            <person name="Andreopoulos W.B."/>
            <person name="Clum A."/>
            <person name="Lindquist E."/>
            <person name="Daum C."/>
            <person name="Ramamoorthy G.K."/>
            <person name="Gryganskyi A."/>
            <person name="Culley D."/>
            <person name="Magnuson J.K."/>
            <person name="James T.Y."/>
            <person name="O'Malley M.A."/>
            <person name="Stajich J.E."/>
            <person name="Spatafora J.W."/>
            <person name="Visel A."/>
            <person name="Grigoriev I.V."/>
        </authorList>
    </citation>
    <scope>NUCLEOTIDE SEQUENCE [LARGE SCALE GENOMIC DNA]</scope>
    <source>
        <strain evidence="1 2">62-1032</strain>
    </source>
</reference>
<comment type="caution">
    <text evidence="1">The sequence shown here is derived from an EMBL/GenBank/DDBJ whole genome shotgun (WGS) entry which is preliminary data.</text>
</comment>